<keyword evidence="1" id="KW-0732">Signal</keyword>
<evidence type="ECO:0000313" key="2">
    <source>
        <dbReference type="Ensembl" id="ENSAPEP00000029609.1"/>
    </source>
</evidence>
<dbReference type="InterPro" id="IPR053237">
    <property type="entry name" value="Natterin_C"/>
</dbReference>
<dbReference type="SUPFAM" id="SSF56973">
    <property type="entry name" value="Aerolisin/ETX pore-forming domain"/>
    <property type="match status" value="1"/>
</dbReference>
<feature type="chain" id="PRO_5018242119" description="Natterin-3" evidence="1">
    <location>
        <begin position="27"/>
        <end position="407"/>
    </location>
</feature>
<accession>A0A3P8TWZ1</accession>
<dbReference type="PANTHER" id="PTHR39244:SF5">
    <property type="entry name" value="NATTERIN-3-LIKE"/>
    <property type="match status" value="1"/>
</dbReference>
<feature type="signal peptide" evidence="1">
    <location>
        <begin position="1"/>
        <end position="26"/>
    </location>
</feature>
<reference evidence="2" key="2">
    <citation type="submission" date="2025-08" db="UniProtKB">
        <authorList>
            <consortium name="Ensembl"/>
        </authorList>
    </citation>
    <scope>IDENTIFICATION</scope>
</reference>
<keyword evidence="3" id="KW-1185">Reference proteome</keyword>
<dbReference type="Proteomes" id="UP000265080">
    <property type="component" value="Chromosome 5"/>
</dbReference>
<dbReference type="PANTHER" id="PTHR39244">
    <property type="entry name" value="NATTERIN-4"/>
    <property type="match status" value="1"/>
</dbReference>
<sequence>ACFPTSSVHFPHFLTLLLLLILSSVGLQKSPNSQAGNVSSLSPDLEHKVPEIPANISVFTSRRFLESSRASRHIRDAEGNVDHGKLKWKGRWWFNDLPDGAFSIYNDYTERTEVLCKFECRSGTYIPSEHSGLAIGCTNDGKWGTNYAEYLVNEDDFEILEWKDGYYGSVPQNSVRICEDEEIYVGKNKYGLGKVDPKQQCFFLPWGGSEYWYRSYKVLTINKDVESNFMTDIRYHIDDAKIVSYPPETMRTSVVTNYECNQVSKSATLTKMTQEQKRWDLSSSITLGVKTEFKVGIPRIVEGRVEVSTETTFQASGGHSMTEEISHSVSVNIDVPPNHSCTVRMVGHKYKTDIPFTARFRRTYRNGKTKWTSISAKYDSIAVGEVHVVVDRCTPVGNATPCPQRTS</sequence>
<dbReference type="CDD" id="cd20220">
    <property type="entry name" value="PFM_natterin-3-like"/>
    <property type="match status" value="1"/>
</dbReference>
<reference evidence="2" key="3">
    <citation type="submission" date="2025-09" db="UniProtKB">
        <authorList>
            <consortium name="Ensembl"/>
        </authorList>
    </citation>
    <scope>IDENTIFICATION</scope>
</reference>
<dbReference type="InterPro" id="IPR006616">
    <property type="entry name" value="DM9_repeat"/>
</dbReference>
<dbReference type="AlphaFoldDB" id="A0A3P8TWZ1"/>
<dbReference type="Ensembl" id="ENSAPET00000030404.1">
    <property type="protein sequence ID" value="ENSAPEP00000029609.1"/>
    <property type="gene ID" value="ENSAPEG00000021045.1"/>
</dbReference>
<proteinExistence type="predicted"/>
<dbReference type="SMART" id="SM00696">
    <property type="entry name" value="DM9"/>
    <property type="match status" value="1"/>
</dbReference>
<name>A0A3P8TWZ1_AMPPE</name>
<evidence type="ECO:0000313" key="3">
    <source>
        <dbReference type="Proteomes" id="UP000265080"/>
    </source>
</evidence>
<dbReference type="GeneTree" id="ENSGT00400000024875"/>
<evidence type="ECO:0000256" key="1">
    <source>
        <dbReference type="SAM" id="SignalP"/>
    </source>
</evidence>
<organism evidence="2 3">
    <name type="scientific">Amphiprion percula</name>
    <name type="common">Orange clownfish</name>
    <name type="synonym">Lutjanus percula</name>
    <dbReference type="NCBI Taxonomy" id="161767"/>
    <lineage>
        <taxon>Eukaryota</taxon>
        <taxon>Metazoa</taxon>
        <taxon>Chordata</taxon>
        <taxon>Craniata</taxon>
        <taxon>Vertebrata</taxon>
        <taxon>Euteleostomi</taxon>
        <taxon>Actinopterygii</taxon>
        <taxon>Neopterygii</taxon>
        <taxon>Teleostei</taxon>
        <taxon>Neoteleostei</taxon>
        <taxon>Acanthomorphata</taxon>
        <taxon>Ovalentaria</taxon>
        <taxon>Pomacentridae</taxon>
        <taxon>Amphiprion</taxon>
    </lineage>
</organism>
<protein>
    <recommendedName>
        <fullName evidence="4">Natterin-3</fullName>
    </recommendedName>
</protein>
<reference evidence="2 3" key="1">
    <citation type="submission" date="2018-03" db="EMBL/GenBank/DDBJ databases">
        <title>Finding Nemo's genes: A chromosome-scale reference assembly of the genome of the orange clownfish Amphiprion percula.</title>
        <authorList>
            <person name="Lehmann R."/>
        </authorList>
    </citation>
    <scope>NUCLEOTIDE SEQUENCE</scope>
</reference>
<evidence type="ECO:0008006" key="4">
    <source>
        <dbReference type="Google" id="ProtNLM"/>
    </source>
</evidence>
<dbReference type="Gene3D" id="2.170.15.10">
    <property type="entry name" value="Proaerolysin, chain A, domain 3"/>
    <property type="match status" value="1"/>
</dbReference>